<dbReference type="Gene3D" id="3.40.50.1460">
    <property type="match status" value="1"/>
</dbReference>
<sequence length="1130" mass="125715">MRITTLCFLISVFTRKLLAQSIEVGNKWINYDQTYYRIPIVQPGVYRLTTADLQQAGIPVSSVNPTTVQLFRRGVEHAIYVAGESDQQFDPDDYLEFIGERNDGRQDTLLYRPMQAQPHPYYSMYSDTAAYFLTWRLDGKPGKRMAVSTETNPTGLTPEPYHMAEELTVLTSELSINQANGGPSPFPSANELFFEEGEGYTGPMLHKDSLVSRTFQLHGWVRSAPEKPHLAVLLNGRDNTSHQVDLLPGKPSVGQKPLATAQFEWFNTARLSADIPPEAVSASNELLVSTQSRGPFETDRYSVSYYRLWYPQSFSLANRTQQTLHLLPNPKGRSYLELTDAPGNPLVYDLTDPVLPRRLKTVPDGAVLKLVVPDTETARHIGVSFGAQKPPRLERTVFRKIDPAKHNYLIVSHESLMQPVGEVADPVRAYAGYRASAAGGGYDTLVVTTKELLNQFSYGERTPLAIRRFADFMLTEKTGSADTTKYLLLIGRSNAYYPNRTSPDQYFRDLVPTIGNVPGSDLLLTAGLAGCPENVPALPTGRINTLNPAEILTYLEKVREFEQLPVNEPWRKNVLHLSGGHSSFELETFRRILEQVGKTARQQYVGAKITLKAKQTDEPVERIDISGLVNSGVALLTFFGHSSPVVTDLDFGYASNPTYGYHNQGRYPLMFFNGCGVGNIFFGATNNLATDWLLTPGKGAIAVLAHSGSGYSGPLETYTQQFYQTLFADSALLNKPIGLIQQETTRRVLEQYSSPYDLSNAHQMVLQGDPVLRLFPLQKPDFSLGSPGVFQAGPQKDSVRLAVVVANTGRFDPHQRVSLAVRQRLATGDAYSYGAKPPTAIAYRDTIYYAFRPDTVPVAGKPETPGRFEVVVDPENRIDESDETNNVLVFDLKPDANGYRVVLPDSGQRFPPDRLNPLLDVTFDGVFIRNQALVSPTPRIQITLQDEDRYRIRTDTVGMAVFLKKPCRACDWERVSLGGTDVRWKPAGPDNRFVITYHPNWLTDGLYALQVHAADLSGNRPGPQPYEIQFRVQTDDSLSGLRATPNPFSTHTRFRFAVTGKDAPGEGLIQIWNLKGQVVRTLRQAVRLGENTVFWEGTDQGGGPLPNGVYLIRLRLPDGRQRSGKAVLSR</sequence>
<dbReference type="InterPro" id="IPR001769">
    <property type="entry name" value="Gingipain"/>
</dbReference>
<dbReference type="RefSeq" id="WP_379842842.1">
    <property type="nucleotide sequence ID" value="NZ_JBHSMA010000002.1"/>
</dbReference>
<accession>A0ABW0I8M2</accession>
<evidence type="ECO:0000259" key="1">
    <source>
        <dbReference type="Pfam" id="PF01364"/>
    </source>
</evidence>
<dbReference type="Proteomes" id="UP001596106">
    <property type="component" value="Unassembled WGS sequence"/>
</dbReference>
<dbReference type="CDD" id="cd02258">
    <property type="entry name" value="Peptidase_C25_N"/>
    <property type="match status" value="1"/>
</dbReference>
<dbReference type="Gene3D" id="2.60.40.4070">
    <property type="match status" value="1"/>
</dbReference>
<reference evidence="3" key="1">
    <citation type="journal article" date="2019" name="Int. J. Syst. Evol. Microbiol.">
        <title>The Global Catalogue of Microorganisms (GCM) 10K type strain sequencing project: providing services to taxonomists for standard genome sequencing and annotation.</title>
        <authorList>
            <consortium name="The Broad Institute Genomics Platform"/>
            <consortium name="The Broad Institute Genome Sequencing Center for Infectious Disease"/>
            <person name="Wu L."/>
            <person name="Ma J."/>
        </authorList>
    </citation>
    <scope>NUCLEOTIDE SEQUENCE [LARGE SCALE GENOMIC DNA]</scope>
    <source>
        <strain evidence="3">CCUG 55250</strain>
    </source>
</reference>
<dbReference type="InterPro" id="IPR013783">
    <property type="entry name" value="Ig-like_fold"/>
</dbReference>
<organism evidence="2 3">
    <name type="scientific">Larkinella bovis</name>
    <dbReference type="NCBI Taxonomy" id="683041"/>
    <lineage>
        <taxon>Bacteria</taxon>
        <taxon>Pseudomonadati</taxon>
        <taxon>Bacteroidota</taxon>
        <taxon>Cytophagia</taxon>
        <taxon>Cytophagales</taxon>
        <taxon>Spirosomataceae</taxon>
        <taxon>Larkinella</taxon>
    </lineage>
</organism>
<dbReference type="InterPro" id="IPR029030">
    <property type="entry name" value="Caspase-like_dom_sf"/>
</dbReference>
<dbReference type="Pfam" id="PF01364">
    <property type="entry name" value="Peptidase_C25"/>
    <property type="match status" value="1"/>
</dbReference>
<proteinExistence type="predicted"/>
<protein>
    <submittedName>
        <fullName evidence="2">C25 family cysteine peptidase</fullName>
    </submittedName>
</protein>
<comment type="caution">
    <text evidence="2">The sequence shown here is derived from an EMBL/GenBank/DDBJ whole genome shotgun (WGS) entry which is preliminary data.</text>
</comment>
<gene>
    <name evidence="2" type="ORF">ACFPMF_07800</name>
</gene>
<feature type="domain" description="Gingipain" evidence="1">
    <location>
        <begin position="408"/>
        <end position="774"/>
    </location>
</feature>
<keyword evidence="3" id="KW-1185">Reference proteome</keyword>
<dbReference type="SUPFAM" id="SSF52129">
    <property type="entry name" value="Caspase-like"/>
    <property type="match status" value="1"/>
</dbReference>
<evidence type="ECO:0000313" key="2">
    <source>
        <dbReference type="EMBL" id="MFC5409204.1"/>
    </source>
</evidence>
<evidence type="ECO:0000313" key="3">
    <source>
        <dbReference type="Proteomes" id="UP001596106"/>
    </source>
</evidence>
<dbReference type="EMBL" id="JBHSMA010000002">
    <property type="protein sequence ID" value="MFC5409204.1"/>
    <property type="molecule type" value="Genomic_DNA"/>
</dbReference>
<name>A0ABW0I8M2_9BACT</name>
<dbReference type="Gene3D" id="2.60.40.10">
    <property type="entry name" value="Immunoglobulins"/>
    <property type="match status" value="1"/>
</dbReference>